<dbReference type="PANTHER" id="PTHR43476">
    <property type="entry name" value="3-(3-HYDROXY-PHENYL)PROPIONATE/3-HYDROXYCINNAMIC ACID HYDROXYLASE"/>
    <property type="match status" value="1"/>
</dbReference>
<dbReference type="Pfam" id="PF01494">
    <property type="entry name" value="FAD_binding_3"/>
    <property type="match status" value="1"/>
</dbReference>
<proteinExistence type="predicted"/>
<gene>
    <name evidence="5" type="ORF">FB564_3217</name>
    <name evidence="4" type="ORF">Sar04_40770</name>
</gene>
<keyword evidence="7" id="KW-1185">Reference proteome</keyword>
<evidence type="ECO:0000256" key="2">
    <source>
        <dbReference type="ARBA" id="ARBA00023027"/>
    </source>
</evidence>
<keyword evidence="1" id="KW-0560">Oxidoreductase</keyword>
<evidence type="ECO:0000313" key="6">
    <source>
        <dbReference type="Proteomes" id="UP000315983"/>
    </source>
</evidence>
<evidence type="ECO:0000313" key="4">
    <source>
        <dbReference type="EMBL" id="GIM87341.1"/>
    </source>
</evidence>
<dbReference type="PRINTS" id="PR00420">
    <property type="entry name" value="RNGMNOXGNASE"/>
</dbReference>
<dbReference type="Proteomes" id="UP000315983">
    <property type="component" value="Unassembled WGS sequence"/>
</dbReference>
<dbReference type="Proteomes" id="UP000677457">
    <property type="component" value="Unassembled WGS sequence"/>
</dbReference>
<dbReference type="SUPFAM" id="SSF51905">
    <property type="entry name" value="FAD/NAD(P)-binding domain"/>
    <property type="match status" value="1"/>
</dbReference>
<dbReference type="PANTHER" id="PTHR43476:SF4">
    <property type="entry name" value="BLR0106 PROTEIN"/>
    <property type="match status" value="1"/>
</dbReference>
<feature type="domain" description="FAD-binding" evidence="3">
    <location>
        <begin position="4"/>
        <end position="350"/>
    </location>
</feature>
<evidence type="ECO:0000313" key="5">
    <source>
        <dbReference type="EMBL" id="TQL38045.1"/>
    </source>
</evidence>
<reference evidence="4 7" key="2">
    <citation type="submission" date="2021-03" db="EMBL/GenBank/DDBJ databases">
        <title>Whole genome shotgun sequence of Salinispora arenicola NBRC 105043.</title>
        <authorList>
            <person name="Komaki H."/>
            <person name="Tamura T."/>
        </authorList>
    </citation>
    <scope>NUCLEOTIDE SEQUENCE [LARGE SCALE GENOMIC DNA]</scope>
    <source>
        <strain evidence="4 7">NBRC 105043</strain>
    </source>
</reference>
<dbReference type="EMBL" id="VFOL01000001">
    <property type="protein sequence ID" value="TQL38045.1"/>
    <property type="molecule type" value="Genomic_DNA"/>
</dbReference>
<sequence>MPRYDVIVIGARCSGASTGMLLARQGYRVLVVDRSTFPSDVISTHFLWPHGTSYLNRWGLLDQALAVTPAHTEVTFVNDGIPLTGSVPDELLRAYFRDWHGDDTGVVRSYASIRRHVLDQMLVEAASKAGAEIRTNFTVRELITEGEQVVGVRGRTSDGRLVEERARIVVGADGRNSFVARSLGLPKFDERPRCTFAYWSYYSGFDLGPAQLHRRGRLACAVAPTNHDQNMVLVWGPSEWSREFRRDVPGNFQRALDFVSPELGEVVRTQGVRAERIYGTLDQSAFLRPLAGPGWVLVGDAESAKDQCTAIGMTHAFRGAELVADALGRWLSGDVSLNEAMTTYESRRRSQNAAAYYDYVCTLAEMRPYRHDELQLFVALRGNQQEIDRFVATHADIAPVSEFFQASNLLLLNDAAKESSAGYPVFDDFPTTARMYQQNLFA</sequence>
<reference evidence="5 6" key="1">
    <citation type="submission" date="2019-06" db="EMBL/GenBank/DDBJ databases">
        <title>Sequencing the genomes of 1000 actinobacteria strains.</title>
        <authorList>
            <person name="Klenk H.-P."/>
        </authorList>
    </citation>
    <scope>NUCLEOTIDE SEQUENCE [LARGE SCALE GENOMIC DNA]</scope>
    <source>
        <strain evidence="5 6">DSM 44819</strain>
    </source>
</reference>
<dbReference type="EMBL" id="BOQM01000035">
    <property type="protein sequence ID" value="GIM87341.1"/>
    <property type="molecule type" value="Genomic_DNA"/>
</dbReference>
<dbReference type="InterPro" id="IPR050631">
    <property type="entry name" value="PheA/TfdB_FAD_monoxygenase"/>
</dbReference>
<dbReference type="InterPro" id="IPR002938">
    <property type="entry name" value="FAD-bd"/>
</dbReference>
<name>A0A542XQB7_SALAC</name>
<dbReference type="AlphaFoldDB" id="A0A542XQB7"/>
<evidence type="ECO:0000313" key="7">
    <source>
        <dbReference type="Proteomes" id="UP000677457"/>
    </source>
</evidence>
<dbReference type="Gene3D" id="3.50.50.60">
    <property type="entry name" value="FAD/NAD(P)-binding domain"/>
    <property type="match status" value="1"/>
</dbReference>
<evidence type="ECO:0000259" key="3">
    <source>
        <dbReference type="Pfam" id="PF01494"/>
    </source>
</evidence>
<protein>
    <submittedName>
        <fullName evidence="4">FAD-dependent oxidoreductase</fullName>
    </submittedName>
    <submittedName>
        <fullName evidence="5">Flavin-dependent dehydrogenase</fullName>
    </submittedName>
</protein>
<accession>A0A542XQB7</accession>
<dbReference type="InterPro" id="IPR036188">
    <property type="entry name" value="FAD/NAD-bd_sf"/>
</dbReference>
<organism evidence="5 6">
    <name type="scientific">Salinispora arenicola</name>
    <dbReference type="NCBI Taxonomy" id="168697"/>
    <lineage>
        <taxon>Bacteria</taxon>
        <taxon>Bacillati</taxon>
        <taxon>Actinomycetota</taxon>
        <taxon>Actinomycetes</taxon>
        <taxon>Micromonosporales</taxon>
        <taxon>Micromonosporaceae</taxon>
        <taxon>Salinispora</taxon>
    </lineage>
</organism>
<keyword evidence="2" id="KW-0520">NAD</keyword>
<dbReference type="RefSeq" id="WP_018794151.1">
    <property type="nucleotide sequence ID" value="NZ_BOQM01000035.1"/>
</dbReference>
<comment type="caution">
    <text evidence="5">The sequence shown here is derived from an EMBL/GenBank/DDBJ whole genome shotgun (WGS) entry which is preliminary data.</text>
</comment>
<dbReference type="GO" id="GO:0016491">
    <property type="term" value="F:oxidoreductase activity"/>
    <property type="evidence" value="ECO:0007669"/>
    <property type="project" value="UniProtKB-KW"/>
</dbReference>
<evidence type="ECO:0000256" key="1">
    <source>
        <dbReference type="ARBA" id="ARBA00023002"/>
    </source>
</evidence>
<dbReference type="GO" id="GO:0071949">
    <property type="term" value="F:FAD binding"/>
    <property type="evidence" value="ECO:0007669"/>
    <property type="project" value="InterPro"/>
</dbReference>
<dbReference type="GeneID" id="93772433"/>